<organism evidence="1 2">
    <name type="scientific">Heterorhabditis bacteriophora</name>
    <name type="common">Entomopathogenic nematode worm</name>
    <dbReference type="NCBI Taxonomy" id="37862"/>
    <lineage>
        <taxon>Eukaryota</taxon>
        <taxon>Metazoa</taxon>
        <taxon>Ecdysozoa</taxon>
        <taxon>Nematoda</taxon>
        <taxon>Chromadorea</taxon>
        <taxon>Rhabditida</taxon>
        <taxon>Rhabditina</taxon>
        <taxon>Rhabditomorpha</taxon>
        <taxon>Strongyloidea</taxon>
        <taxon>Heterorhabditidae</taxon>
        <taxon>Heterorhabditis</taxon>
    </lineage>
</organism>
<name>A0A1I7W6I9_HETBA</name>
<proteinExistence type="predicted"/>
<dbReference type="WBParaSite" id="Hba_00249">
    <property type="protein sequence ID" value="Hba_00249"/>
    <property type="gene ID" value="Hba_00249"/>
</dbReference>
<evidence type="ECO:0000313" key="2">
    <source>
        <dbReference type="WBParaSite" id="Hba_00249"/>
    </source>
</evidence>
<keyword evidence="1" id="KW-1185">Reference proteome</keyword>
<sequence length="87" mass="10213">MLQFPWTGVERVGSSITKNILLCSKYPYSIHVLIWTALLLKEPSDALIYTMKRNKCWLGTNKHMTPGWNKTVLKTVRCKYRHNVKDF</sequence>
<accession>A0A1I7W6I9</accession>
<dbReference type="AlphaFoldDB" id="A0A1I7W6I9"/>
<dbReference type="Proteomes" id="UP000095283">
    <property type="component" value="Unplaced"/>
</dbReference>
<protein>
    <submittedName>
        <fullName evidence="2">Ovule protein</fullName>
    </submittedName>
</protein>
<reference evidence="2" key="1">
    <citation type="submission" date="2016-11" db="UniProtKB">
        <authorList>
            <consortium name="WormBaseParasite"/>
        </authorList>
    </citation>
    <scope>IDENTIFICATION</scope>
</reference>
<evidence type="ECO:0000313" key="1">
    <source>
        <dbReference type="Proteomes" id="UP000095283"/>
    </source>
</evidence>